<evidence type="ECO:0000256" key="1">
    <source>
        <dbReference type="ARBA" id="ARBA00009743"/>
    </source>
</evidence>
<keyword evidence="2 4" id="KW-0378">Hydrolase</keyword>
<dbReference type="Gene3D" id="3.20.20.70">
    <property type="entry name" value="Aldolase class I"/>
    <property type="match status" value="1"/>
</dbReference>
<dbReference type="PROSITE" id="PS50228">
    <property type="entry name" value="SUEL_LECTIN"/>
    <property type="match status" value="1"/>
</dbReference>
<keyword evidence="8" id="KW-1185">Reference proteome</keyword>
<dbReference type="CDD" id="cd22842">
    <property type="entry name" value="Gal_Rha_Lectin_BGal"/>
    <property type="match status" value="1"/>
</dbReference>
<dbReference type="InterPro" id="IPR043159">
    <property type="entry name" value="Lectin_gal-bd_sf"/>
</dbReference>
<keyword evidence="3 4" id="KW-0326">Glycosidase</keyword>
<evidence type="ECO:0000313" key="7">
    <source>
        <dbReference type="EMBL" id="KAK7239307.1"/>
    </source>
</evidence>
<proteinExistence type="inferred from homology"/>
<dbReference type="Pfam" id="PF02140">
    <property type="entry name" value="SUEL_Lectin"/>
    <property type="match status" value="1"/>
</dbReference>
<evidence type="ECO:0000256" key="2">
    <source>
        <dbReference type="ARBA" id="ARBA00022801"/>
    </source>
</evidence>
<name>A0ABR1FVH0_AURAN</name>
<evidence type="ECO:0000256" key="4">
    <source>
        <dbReference type="RuleBase" id="RU361168"/>
    </source>
</evidence>
<dbReference type="InterPro" id="IPR013785">
    <property type="entry name" value="Aldolase_TIM"/>
</dbReference>
<dbReference type="InterPro" id="IPR000922">
    <property type="entry name" value="Lectin_gal-bd_dom"/>
</dbReference>
<evidence type="ECO:0000313" key="8">
    <source>
        <dbReference type="Proteomes" id="UP001363151"/>
    </source>
</evidence>
<organism evidence="7 8">
    <name type="scientific">Aureococcus anophagefferens</name>
    <name type="common">Harmful bloom alga</name>
    <dbReference type="NCBI Taxonomy" id="44056"/>
    <lineage>
        <taxon>Eukaryota</taxon>
        <taxon>Sar</taxon>
        <taxon>Stramenopiles</taxon>
        <taxon>Ochrophyta</taxon>
        <taxon>Pelagophyceae</taxon>
        <taxon>Pelagomonadales</taxon>
        <taxon>Pelagomonadaceae</taxon>
        <taxon>Aureococcus</taxon>
    </lineage>
</organism>
<protein>
    <recommendedName>
        <fullName evidence="4">Alpha-galactosidase</fullName>
        <ecNumber evidence="4">3.2.1.22</ecNumber>
    </recommendedName>
    <alternativeName>
        <fullName evidence="4">Melibiase</fullName>
    </alternativeName>
</protein>
<feature type="region of interest" description="Disordered" evidence="5">
    <location>
        <begin position="558"/>
        <end position="585"/>
    </location>
</feature>
<dbReference type="InterPro" id="IPR017853">
    <property type="entry name" value="GH"/>
</dbReference>
<evidence type="ECO:0000256" key="3">
    <source>
        <dbReference type="ARBA" id="ARBA00023295"/>
    </source>
</evidence>
<evidence type="ECO:0000256" key="5">
    <source>
        <dbReference type="SAM" id="MobiDB-lite"/>
    </source>
</evidence>
<dbReference type="Gene3D" id="2.60.120.740">
    <property type="match status" value="1"/>
</dbReference>
<comment type="catalytic activity">
    <reaction evidence="4">
        <text>Hydrolysis of terminal, non-reducing alpha-D-galactose residues in alpha-D-galactosides, including galactose oligosaccharides, galactomannans and galactolipids.</text>
        <dbReference type="EC" id="3.2.1.22"/>
    </reaction>
</comment>
<dbReference type="PANTHER" id="PTHR11452:SF75">
    <property type="entry name" value="ALPHA-GALACTOSIDASE MEL1"/>
    <property type="match status" value="1"/>
</dbReference>
<reference evidence="7 8" key="1">
    <citation type="submission" date="2024-03" db="EMBL/GenBank/DDBJ databases">
        <title>Aureococcus anophagefferens CCMP1851 and Kratosvirus quantuckense: Draft genome of a second virus-susceptible host strain in the model system.</title>
        <authorList>
            <person name="Chase E."/>
            <person name="Truchon A.R."/>
            <person name="Schepens W."/>
            <person name="Wilhelm S.W."/>
        </authorList>
    </citation>
    <scope>NUCLEOTIDE SEQUENCE [LARGE SCALE GENOMIC DNA]</scope>
    <source>
        <strain evidence="7 8">CCMP1851</strain>
    </source>
</reference>
<feature type="domain" description="SUEL-type lectin" evidence="6">
    <location>
        <begin position="445"/>
        <end position="528"/>
    </location>
</feature>
<accession>A0ABR1FVH0</accession>
<comment type="caution">
    <text evidence="7">The sequence shown here is derived from an EMBL/GenBank/DDBJ whole genome shotgun (WGS) entry which is preliminary data.</text>
</comment>
<comment type="similarity">
    <text evidence="1 4">Belongs to the glycosyl hydrolase 27 family.</text>
</comment>
<dbReference type="PRINTS" id="PR00740">
    <property type="entry name" value="GLHYDRLASE27"/>
</dbReference>
<dbReference type="CDD" id="cd14792">
    <property type="entry name" value="GH27"/>
    <property type="match status" value="1"/>
</dbReference>
<dbReference type="EMBL" id="JBBJCI010000224">
    <property type="protein sequence ID" value="KAK7239307.1"/>
    <property type="molecule type" value="Genomic_DNA"/>
</dbReference>
<dbReference type="SUPFAM" id="SSF51445">
    <property type="entry name" value="(Trans)glycosidases"/>
    <property type="match status" value="1"/>
</dbReference>
<sequence>MHGPRLLCLVAVARGEFDTPMLGFNTCNVGCGNATFPNAAWLLRTADLLVARGFAAAGYTSVNLDEGWADLARDGDGNQVANEDRFPGGVRPVADALHARDLELGIYTSLSPETCGGKSAGSCGREARDGAAYVAWGVDYVKDDGCGSCHDYDAADWALESYRRMQAALRSAAAAAGREKPVFFSTESAPNVTRMSERPDLYGNTWRSGHDAIPTWGSVLSQYDIASGLARLAHNDSGRGGFFLDCDMLQVGQGEFGDGRVEEIRSHVTMHAMLKSTLLVSTEVDRLSDDVVALLTNRELLAVHQDPLGAAARRVASEPPARPRAVFGNASDYALFAVMPCEPGNPRQRWELRGDGTLATTDEAGAAWCVGAGQWARPAEVLPCGKAPDAGACGCDVYEGCCHDVDAFETAPTPACLAGYATPETCATRPGGVVGEGNRSLGCDLTLACGDGGVIEAVDFADWGTPHVASLEACAFSSNGTCSSAEATLAFVRALCVGRRECRISTDAIKRRVPDPCRGVHKRLAVAAVGCAPSGARAPGSFDGDRFSFDPQLAWDNVPGAVPASREARRPPSRVSRDRGKREAP</sequence>
<dbReference type="EC" id="3.2.1.22" evidence="4"/>
<dbReference type="PANTHER" id="PTHR11452">
    <property type="entry name" value="ALPHA-GALACTOSIDASE/ALPHA-N-ACETYLGALACTOSAMINIDASE"/>
    <property type="match status" value="1"/>
</dbReference>
<feature type="compositionally biased region" description="Basic and acidic residues" evidence="5">
    <location>
        <begin position="566"/>
        <end position="585"/>
    </location>
</feature>
<evidence type="ECO:0000259" key="6">
    <source>
        <dbReference type="PROSITE" id="PS50228"/>
    </source>
</evidence>
<dbReference type="Pfam" id="PF16499">
    <property type="entry name" value="Melibiase_2"/>
    <property type="match status" value="1"/>
</dbReference>
<keyword evidence="4" id="KW-1015">Disulfide bond</keyword>
<dbReference type="Proteomes" id="UP001363151">
    <property type="component" value="Unassembled WGS sequence"/>
</dbReference>
<dbReference type="InterPro" id="IPR002241">
    <property type="entry name" value="Glyco_hydro_27"/>
</dbReference>
<gene>
    <name evidence="7" type="ORF">SO694_000253109</name>
</gene>